<proteinExistence type="predicted"/>
<protein>
    <submittedName>
        <fullName evidence="1">Uncharacterized protein</fullName>
    </submittedName>
</protein>
<evidence type="ECO:0000313" key="1">
    <source>
        <dbReference type="EMBL" id="CAI0467278.1"/>
    </source>
</evidence>
<comment type="caution">
    <text evidence="1">The sequence shown here is derived from an EMBL/GenBank/DDBJ whole genome shotgun (WGS) entry which is preliminary data.</text>
</comment>
<dbReference type="EMBL" id="CAMGYJ010000008">
    <property type="protein sequence ID" value="CAI0467278.1"/>
    <property type="molecule type" value="Genomic_DNA"/>
</dbReference>
<name>A0AAV0P7W7_9ROSI</name>
<sequence>MLVGIRGEGGRPDAAEMWA</sequence>
<dbReference type="AlphaFoldDB" id="A0AAV0P7W7"/>
<accession>A0AAV0P7W7</accession>
<dbReference type="Proteomes" id="UP001154282">
    <property type="component" value="Unassembled WGS sequence"/>
</dbReference>
<evidence type="ECO:0000313" key="2">
    <source>
        <dbReference type="Proteomes" id="UP001154282"/>
    </source>
</evidence>
<organism evidence="1 2">
    <name type="scientific">Linum tenue</name>
    <dbReference type="NCBI Taxonomy" id="586396"/>
    <lineage>
        <taxon>Eukaryota</taxon>
        <taxon>Viridiplantae</taxon>
        <taxon>Streptophyta</taxon>
        <taxon>Embryophyta</taxon>
        <taxon>Tracheophyta</taxon>
        <taxon>Spermatophyta</taxon>
        <taxon>Magnoliopsida</taxon>
        <taxon>eudicotyledons</taxon>
        <taxon>Gunneridae</taxon>
        <taxon>Pentapetalae</taxon>
        <taxon>rosids</taxon>
        <taxon>fabids</taxon>
        <taxon>Malpighiales</taxon>
        <taxon>Linaceae</taxon>
        <taxon>Linum</taxon>
    </lineage>
</organism>
<gene>
    <name evidence="1" type="ORF">LITE_LOCUS37369</name>
</gene>
<reference evidence="1" key="1">
    <citation type="submission" date="2022-08" db="EMBL/GenBank/DDBJ databases">
        <authorList>
            <person name="Gutierrez-Valencia J."/>
        </authorList>
    </citation>
    <scope>NUCLEOTIDE SEQUENCE</scope>
</reference>
<keyword evidence="2" id="KW-1185">Reference proteome</keyword>